<dbReference type="Gene3D" id="3.90.1750.20">
    <property type="entry name" value="Putative Large Serine Recombinase, Chain B, Domain 2"/>
    <property type="match status" value="1"/>
</dbReference>
<dbReference type="SUPFAM" id="SSF53041">
    <property type="entry name" value="Resolvase-like"/>
    <property type="match status" value="1"/>
</dbReference>
<name>A0A9D1FNV6_9FIRM</name>
<organism evidence="4 5">
    <name type="scientific">Candidatus Merdivicinus excrementipullorum</name>
    <dbReference type="NCBI Taxonomy" id="2840867"/>
    <lineage>
        <taxon>Bacteria</taxon>
        <taxon>Bacillati</taxon>
        <taxon>Bacillota</taxon>
        <taxon>Clostridia</taxon>
        <taxon>Eubacteriales</taxon>
        <taxon>Oscillospiraceae</taxon>
        <taxon>Oscillospiraceae incertae sedis</taxon>
        <taxon>Candidatus Merdivicinus</taxon>
    </lineage>
</organism>
<reference evidence="4" key="1">
    <citation type="submission" date="2020-10" db="EMBL/GenBank/DDBJ databases">
        <authorList>
            <person name="Gilroy R."/>
        </authorList>
    </citation>
    <scope>NUCLEOTIDE SEQUENCE</scope>
    <source>
        <strain evidence="4">CHK199-13235</strain>
    </source>
</reference>
<dbReference type="InterPro" id="IPR038109">
    <property type="entry name" value="DNA_bind_recomb_sf"/>
</dbReference>
<dbReference type="InterPro" id="IPR006119">
    <property type="entry name" value="Resolv_N"/>
</dbReference>
<dbReference type="Proteomes" id="UP000824002">
    <property type="component" value="Unassembled WGS sequence"/>
</dbReference>
<dbReference type="GO" id="GO:0003677">
    <property type="term" value="F:DNA binding"/>
    <property type="evidence" value="ECO:0007669"/>
    <property type="project" value="InterPro"/>
</dbReference>
<feature type="coiled-coil region" evidence="1">
    <location>
        <begin position="426"/>
        <end position="502"/>
    </location>
</feature>
<dbReference type="PANTHER" id="PTHR30461">
    <property type="entry name" value="DNA-INVERTASE FROM LAMBDOID PROPHAGE"/>
    <property type="match status" value="1"/>
</dbReference>
<dbReference type="Gene3D" id="3.40.50.1390">
    <property type="entry name" value="Resolvase, N-terminal catalytic domain"/>
    <property type="match status" value="1"/>
</dbReference>
<dbReference type="InterPro" id="IPR025827">
    <property type="entry name" value="Zn_ribbon_recom_dom"/>
</dbReference>
<dbReference type="InterPro" id="IPR036162">
    <property type="entry name" value="Resolvase-like_N_sf"/>
</dbReference>
<gene>
    <name evidence="4" type="ORF">IAB51_09330</name>
</gene>
<dbReference type="PROSITE" id="PS51736">
    <property type="entry name" value="RECOMBINASES_3"/>
    <property type="match status" value="1"/>
</dbReference>
<evidence type="ECO:0000259" key="3">
    <source>
        <dbReference type="PROSITE" id="PS51737"/>
    </source>
</evidence>
<feature type="domain" description="Recombinase" evidence="3">
    <location>
        <begin position="184"/>
        <end position="327"/>
    </location>
</feature>
<dbReference type="PROSITE" id="PS51737">
    <property type="entry name" value="RECOMBINASE_DNA_BIND"/>
    <property type="match status" value="1"/>
</dbReference>
<feature type="domain" description="Resolvase/invertase-type recombinase catalytic" evidence="2">
    <location>
        <begin position="24"/>
        <end position="176"/>
    </location>
</feature>
<dbReference type="SMART" id="SM00857">
    <property type="entry name" value="Resolvase"/>
    <property type="match status" value="1"/>
</dbReference>
<dbReference type="Pfam" id="PF00239">
    <property type="entry name" value="Resolvase"/>
    <property type="match status" value="1"/>
</dbReference>
<dbReference type="GO" id="GO:0000150">
    <property type="term" value="F:DNA strand exchange activity"/>
    <property type="evidence" value="ECO:0007669"/>
    <property type="project" value="InterPro"/>
</dbReference>
<comment type="caution">
    <text evidence="4">The sequence shown here is derived from an EMBL/GenBank/DDBJ whole genome shotgun (WGS) entry which is preliminary data.</text>
</comment>
<reference evidence="4" key="2">
    <citation type="journal article" date="2021" name="PeerJ">
        <title>Extensive microbial diversity within the chicken gut microbiome revealed by metagenomics and culture.</title>
        <authorList>
            <person name="Gilroy R."/>
            <person name="Ravi A."/>
            <person name="Getino M."/>
            <person name="Pursley I."/>
            <person name="Horton D.L."/>
            <person name="Alikhan N.F."/>
            <person name="Baker D."/>
            <person name="Gharbi K."/>
            <person name="Hall N."/>
            <person name="Watson M."/>
            <person name="Adriaenssens E.M."/>
            <person name="Foster-Nyarko E."/>
            <person name="Jarju S."/>
            <person name="Secka A."/>
            <person name="Antonio M."/>
            <person name="Oren A."/>
            <person name="Chaudhuri R.R."/>
            <person name="La Ragione R."/>
            <person name="Hildebrand F."/>
            <person name="Pallen M.J."/>
        </authorList>
    </citation>
    <scope>NUCLEOTIDE SEQUENCE</scope>
    <source>
        <strain evidence="4">CHK199-13235</strain>
    </source>
</reference>
<dbReference type="Pfam" id="PF07508">
    <property type="entry name" value="Recombinase"/>
    <property type="match status" value="1"/>
</dbReference>
<keyword evidence="1" id="KW-0175">Coiled coil</keyword>
<protein>
    <submittedName>
        <fullName evidence="4">Recombinase family protein</fullName>
    </submittedName>
</protein>
<sequence length="567" mass="65085">MARISRKGQKLLEEFQPGEYRIYHVAQYVRLSKEDNGKDDSDSIENQIGLIQKYIQEKPYLFPVGLYVDNGYTGTDFDRPEFNRMMDDIRAGIVDCIIIKDLSRLGRNYVEAGEFIDKVCPFMGIRLISINDGFDTAEKSNNSELGISLKNLINDIYAKDISRKASSALKAKRLRGEYIGNYAPYGYLKSPENKNKLIIDPETAPIVVKIFELRASGMGFERIADYLNTAGYPSPGRLRFQRGIITNNNKQGENLLWKRHVLSDLLKNIVYIGHLAQGRSSSSLYQGIPFHWVKEENWDIVENTHEPIISYDLWKQVQTINTEHKQKAKECSGKYSKFPPAKSLYGKRLVCADCGRPMKMVRSIAKGGTRAYYNYKCPSNMEHGDAFCPKKNIRASDLDQIVLEVLQKQMSVFLDMQEVFTKLIKAAAEKNKFSGAAAKIRELNQEYKRKKKLCTNLYTDMKEGILSKDEYIYAKKKYQADLEFLKQEIAELESQHEQSANHAIQERKWNHLANAYLHAKVLTAEMVEAMVDKIIIRKDGSVDVILQYMNEFEELIAECKKLKKESA</sequence>
<dbReference type="Pfam" id="PF13408">
    <property type="entry name" value="Zn_ribbon_recom"/>
    <property type="match status" value="1"/>
</dbReference>
<dbReference type="EMBL" id="DVJP01000062">
    <property type="protein sequence ID" value="HIS76994.1"/>
    <property type="molecule type" value="Genomic_DNA"/>
</dbReference>
<accession>A0A9D1FNV6</accession>
<proteinExistence type="predicted"/>
<dbReference type="AlphaFoldDB" id="A0A9D1FNV6"/>
<dbReference type="InterPro" id="IPR050639">
    <property type="entry name" value="SSR_resolvase"/>
</dbReference>
<dbReference type="InterPro" id="IPR011109">
    <property type="entry name" value="DNA_bind_recombinase_dom"/>
</dbReference>
<dbReference type="PANTHER" id="PTHR30461:SF23">
    <property type="entry name" value="DNA RECOMBINASE-RELATED"/>
    <property type="match status" value="1"/>
</dbReference>
<evidence type="ECO:0000313" key="5">
    <source>
        <dbReference type="Proteomes" id="UP000824002"/>
    </source>
</evidence>
<evidence type="ECO:0000256" key="1">
    <source>
        <dbReference type="SAM" id="Coils"/>
    </source>
</evidence>
<evidence type="ECO:0000313" key="4">
    <source>
        <dbReference type="EMBL" id="HIS76994.1"/>
    </source>
</evidence>
<evidence type="ECO:0000259" key="2">
    <source>
        <dbReference type="PROSITE" id="PS51736"/>
    </source>
</evidence>